<evidence type="ECO:0000313" key="2">
    <source>
        <dbReference type="EMBL" id="KAK2720540.1"/>
    </source>
</evidence>
<feature type="chain" id="PRO_5041664643" evidence="1">
    <location>
        <begin position="21"/>
        <end position="154"/>
    </location>
</feature>
<organism evidence="2 3">
    <name type="scientific">Artemia franciscana</name>
    <name type="common">Brine shrimp</name>
    <name type="synonym">Artemia sanfranciscana</name>
    <dbReference type="NCBI Taxonomy" id="6661"/>
    <lineage>
        <taxon>Eukaryota</taxon>
        <taxon>Metazoa</taxon>
        <taxon>Ecdysozoa</taxon>
        <taxon>Arthropoda</taxon>
        <taxon>Crustacea</taxon>
        <taxon>Branchiopoda</taxon>
        <taxon>Anostraca</taxon>
        <taxon>Artemiidae</taxon>
        <taxon>Artemia</taxon>
    </lineage>
</organism>
<keyword evidence="1" id="KW-0732">Signal</keyword>
<dbReference type="EMBL" id="JAVRJZ010000007">
    <property type="protein sequence ID" value="KAK2720540.1"/>
    <property type="molecule type" value="Genomic_DNA"/>
</dbReference>
<evidence type="ECO:0000256" key="1">
    <source>
        <dbReference type="SAM" id="SignalP"/>
    </source>
</evidence>
<accession>A0AA88LGC9</accession>
<feature type="non-terminal residue" evidence="2">
    <location>
        <position position="1"/>
    </location>
</feature>
<comment type="caution">
    <text evidence="2">The sequence shown here is derived from an EMBL/GenBank/DDBJ whole genome shotgun (WGS) entry which is preliminary data.</text>
</comment>
<dbReference type="PANTHER" id="PTHR35836:SF1">
    <property type="entry name" value="VCBS REPEAT-CONTAINING PROTEIN"/>
    <property type="match status" value="1"/>
</dbReference>
<name>A0AA88LGC9_ARTSF</name>
<proteinExistence type="predicted"/>
<dbReference type="PANTHER" id="PTHR35836">
    <property type="entry name" value="VCBS REPEAT-CONTAINING PROTEIN"/>
    <property type="match status" value="1"/>
</dbReference>
<protein>
    <submittedName>
        <fullName evidence="2">Uncharacterized protein</fullName>
    </submittedName>
</protein>
<sequence length="154" mass="17286">MKMLQFGKIIFLFFVVQLNGQDIPTLPRSLGDFAFPLPAFMEIFEDEDPSMGSIEKQTLYVSTFNPAAFYKTDPVYYLRAPGLYLNNVSSWELVELDNSAYWPNNPDILPSSVVGFEGVVWTSGFLVPSKTDGKLQLYNRHDFSAPAINIASAD</sequence>
<keyword evidence="3" id="KW-1185">Reference proteome</keyword>
<dbReference type="AlphaFoldDB" id="A0AA88LGC9"/>
<dbReference type="Proteomes" id="UP001187531">
    <property type="component" value="Unassembled WGS sequence"/>
</dbReference>
<reference evidence="2" key="1">
    <citation type="submission" date="2023-07" db="EMBL/GenBank/DDBJ databases">
        <title>Chromosome-level genome assembly of Artemia franciscana.</title>
        <authorList>
            <person name="Jo E."/>
        </authorList>
    </citation>
    <scope>NUCLEOTIDE SEQUENCE</scope>
    <source>
        <tissue evidence="2">Whole body</tissue>
    </source>
</reference>
<feature type="signal peptide" evidence="1">
    <location>
        <begin position="1"/>
        <end position="20"/>
    </location>
</feature>
<gene>
    <name evidence="2" type="ORF">QYM36_004425</name>
</gene>
<evidence type="ECO:0000313" key="3">
    <source>
        <dbReference type="Proteomes" id="UP001187531"/>
    </source>
</evidence>